<feature type="non-terminal residue" evidence="1">
    <location>
        <position position="144"/>
    </location>
</feature>
<reference evidence="2" key="1">
    <citation type="journal article" date="2014" name="Genome Announc.">
        <title>Draft genome sequence of the plant-pathogenic soil fungus Rhizoctonia solani anastomosis group 3 strain Rhs1AP.</title>
        <authorList>
            <person name="Cubeta M.A."/>
            <person name="Thomas E."/>
            <person name="Dean R.A."/>
            <person name="Jabaji S."/>
            <person name="Neate S.M."/>
            <person name="Tavantzis S."/>
            <person name="Toda T."/>
            <person name="Vilgalys R."/>
            <person name="Bharathan N."/>
            <person name="Fedorova-Abrams N."/>
            <person name="Pakala S.B."/>
            <person name="Pakala S.M."/>
            <person name="Zafar N."/>
            <person name="Joardar V."/>
            <person name="Losada L."/>
            <person name="Nierman W.C."/>
        </authorList>
    </citation>
    <scope>NUCLEOTIDE SEQUENCE [LARGE SCALE GENOMIC DNA]</scope>
    <source>
        <strain evidence="2">AG-3</strain>
    </source>
</reference>
<proteinExistence type="predicted"/>
<gene>
    <name evidence="1" type="ORF">RSOL_082690</name>
</gene>
<dbReference type="Proteomes" id="UP000030108">
    <property type="component" value="Unassembled WGS sequence"/>
</dbReference>
<organism evidence="1 2">
    <name type="scientific">Rhizoctonia solani AG-3 Rhs1AP</name>
    <dbReference type="NCBI Taxonomy" id="1086054"/>
    <lineage>
        <taxon>Eukaryota</taxon>
        <taxon>Fungi</taxon>
        <taxon>Dikarya</taxon>
        <taxon>Basidiomycota</taxon>
        <taxon>Agaricomycotina</taxon>
        <taxon>Agaricomycetes</taxon>
        <taxon>Cantharellales</taxon>
        <taxon>Ceratobasidiaceae</taxon>
        <taxon>Rhizoctonia</taxon>
    </lineage>
</organism>
<dbReference type="AlphaFoldDB" id="X8IZA0"/>
<comment type="caution">
    <text evidence="1">The sequence shown here is derived from an EMBL/GenBank/DDBJ whole genome shotgun (WGS) entry which is preliminary data.</text>
</comment>
<sequence>MVSNTDWKTFEADSDATLSAVALYNIYSDERDAVEKAFNAVGNSGNEDALRVLSSAAGDRRRTALLTGICSGGQESSNIVLYGFFGEISKPNDNVLESRFKEGEEIQYCRIEVVLGNEIASRLRDTVKDKVGSYYDDYVKRVEF</sequence>
<accession>X8IZA0</accession>
<evidence type="ECO:0000313" key="2">
    <source>
        <dbReference type="Proteomes" id="UP000030108"/>
    </source>
</evidence>
<evidence type="ECO:0000313" key="1">
    <source>
        <dbReference type="EMBL" id="EUC55007.1"/>
    </source>
</evidence>
<name>X8IZA0_9AGAM</name>
<protein>
    <submittedName>
        <fullName evidence="1">Uncharacterized protein</fullName>
    </submittedName>
</protein>
<dbReference type="EMBL" id="JATN01000322">
    <property type="protein sequence ID" value="EUC55007.1"/>
    <property type="molecule type" value="Genomic_DNA"/>
</dbReference>